<dbReference type="AlphaFoldDB" id="A0AAW8E1P3"/>
<evidence type="ECO:0000313" key="3">
    <source>
        <dbReference type="Proteomes" id="UP001244295"/>
    </source>
</evidence>
<dbReference type="InterPro" id="IPR028983">
    <property type="entry name" value="PA2201-like_C"/>
</dbReference>
<evidence type="ECO:0000259" key="1">
    <source>
        <dbReference type="Pfam" id="PF08929"/>
    </source>
</evidence>
<dbReference type="EMBL" id="JAUSRR010000007">
    <property type="protein sequence ID" value="MDP9925246.1"/>
    <property type="molecule type" value="Genomic_DNA"/>
</dbReference>
<dbReference type="InterPro" id="IPR015025">
    <property type="entry name" value="PoNi_C"/>
</dbReference>
<feature type="domain" description="PoNi C-terminal" evidence="1">
    <location>
        <begin position="174"/>
        <end position="282"/>
    </location>
</feature>
<comment type="caution">
    <text evidence="2">The sequence shown here is derived from an EMBL/GenBank/DDBJ whole genome shotgun (WGS) entry which is preliminary data.</text>
</comment>
<dbReference type="SUPFAM" id="SSF140731">
    <property type="entry name" value="PA2201 C-terminal domain-like"/>
    <property type="match status" value="1"/>
</dbReference>
<proteinExistence type="predicted"/>
<reference evidence="2" key="1">
    <citation type="submission" date="2023-07" db="EMBL/GenBank/DDBJ databases">
        <title>Sorghum-associated microbial communities from plants grown in Nebraska, USA.</title>
        <authorList>
            <person name="Schachtman D."/>
        </authorList>
    </citation>
    <scope>NUCLEOTIDE SEQUENCE</scope>
    <source>
        <strain evidence="2">DS2795</strain>
    </source>
</reference>
<sequence length="323" mass="37250">MRTPKKLALTPVCDDDTHSRRRQQFLYKTLYENVRALQLESIDVSVAGVKRKQPGTQTYVVAQAFVFHEKFWLWMLDYTAGVDLDTLAPQLAGIVDDFVRWNDANVPFRIALKEEFAEHHKKYGGTTRLDVCAVDFDNQIWYEDALQLLSVAILLRDARSVKRIVKAMVFNRYADALYEQLISDFVDDPQEDMQVVLHDAPYSTLVEAYFEDDDAKAVALVKNYLKNWYKHQDGARWYNAHLKIEDDRSFYYGYWAFEAGATCFLLDLDDSTIDHMVYPKDLVAYARKLQADGRWTTTKDAPLEISATASTRLDRPDAGVCPK</sequence>
<dbReference type="Proteomes" id="UP001244295">
    <property type="component" value="Unassembled WGS sequence"/>
</dbReference>
<dbReference type="RefSeq" id="WP_307582054.1">
    <property type="nucleotide sequence ID" value="NZ_JAUSRQ010000001.1"/>
</dbReference>
<dbReference type="Gene3D" id="1.10.3920.10">
    <property type="entry name" value="PA2201 C-terminal domain-like"/>
    <property type="match status" value="1"/>
</dbReference>
<evidence type="ECO:0000313" key="2">
    <source>
        <dbReference type="EMBL" id="MDP9925246.1"/>
    </source>
</evidence>
<protein>
    <recommendedName>
        <fullName evidence="1">PoNi C-terminal domain-containing protein</fullName>
    </recommendedName>
</protein>
<dbReference type="Pfam" id="PF08929">
    <property type="entry name" value="PoNi_C"/>
    <property type="match status" value="1"/>
</dbReference>
<accession>A0AAW8E1P3</accession>
<gene>
    <name evidence="2" type="ORF">J2W25_004289</name>
</gene>
<name>A0AAW8E1P3_9BURK</name>
<organism evidence="2 3">
    <name type="scientific">Variovorax boronicumulans</name>
    <dbReference type="NCBI Taxonomy" id="436515"/>
    <lineage>
        <taxon>Bacteria</taxon>
        <taxon>Pseudomonadati</taxon>
        <taxon>Pseudomonadota</taxon>
        <taxon>Betaproteobacteria</taxon>
        <taxon>Burkholderiales</taxon>
        <taxon>Comamonadaceae</taxon>
        <taxon>Variovorax</taxon>
    </lineage>
</organism>